<evidence type="ECO:0000256" key="4">
    <source>
        <dbReference type="SAM" id="MobiDB-lite"/>
    </source>
</evidence>
<accession>A0ABD0M7S3</accession>
<feature type="region of interest" description="Disordered" evidence="4">
    <location>
        <begin position="637"/>
        <end position="658"/>
    </location>
</feature>
<name>A0ABD0M7S3_9CAEN</name>
<dbReference type="Proteomes" id="UP001519460">
    <property type="component" value="Unassembled WGS sequence"/>
</dbReference>
<evidence type="ECO:0000256" key="3">
    <source>
        <dbReference type="ARBA" id="ARBA00023242"/>
    </source>
</evidence>
<evidence type="ECO:0000256" key="1">
    <source>
        <dbReference type="ARBA" id="ARBA00004123"/>
    </source>
</evidence>
<evidence type="ECO:0000259" key="5">
    <source>
        <dbReference type="PROSITE" id="PS51634"/>
    </source>
</evidence>
<comment type="subcellular location">
    <subcellularLocation>
        <location evidence="1">Nucleus</location>
    </subcellularLocation>
</comment>
<dbReference type="Pfam" id="PF03638">
    <property type="entry name" value="TCR"/>
    <property type="match status" value="2"/>
</dbReference>
<dbReference type="PANTHER" id="PTHR12446">
    <property type="entry name" value="TESMIN/TSO1-RELATED"/>
    <property type="match status" value="1"/>
</dbReference>
<dbReference type="PROSITE" id="PS51634">
    <property type="entry name" value="CRC"/>
    <property type="match status" value="1"/>
</dbReference>
<dbReference type="InterPro" id="IPR028307">
    <property type="entry name" value="Lin-54_fam"/>
</dbReference>
<dbReference type="InterPro" id="IPR033467">
    <property type="entry name" value="Tesmin/TSO1-like_CXC"/>
</dbReference>
<dbReference type="EMBL" id="JACVVK020000003">
    <property type="protein sequence ID" value="KAK7507737.1"/>
    <property type="molecule type" value="Genomic_DNA"/>
</dbReference>
<evidence type="ECO:0000256" key="2">
    <source>
        <dbReference type="ARBA" id="ARBA00007267"/>
    </source>
</evidence>
<feature type="domain" description="CRC" evidence="5">
    <location>
        <begin position="499"/>
        <end position="612"/>
    </location>
</feature>
<dbReference type="PANTHER" id="PTHR12446:SF34">
    <property type="entry name" value="PROTEIN LIN-54 HOMOLOG"/>
    <property type="match status" value="1"/>
</dbReference>
<evidence type="ECO:0000313" key="7">
    <source>
        <dbReference type="Proteomes" id="UP001519460"/>
    </source>
</evidence>
<organism evidence="6 7">
    <name type="scientific">Batillaria attramentaria</name>
    <dbReference type="NCBI Taxonomy" id="370345"/>
    <lineage>
        <taxon>Eukaryota</taxon>
        <taxon>Metazoa</taxon>
        <taxon>Spiralia</taxon>
        <taxon>Lophotrochozoa</taxon>
        <taxon>Mollusca</taxon>
        <taxon>Gastropoda</taxon>
        <taxon>Caenogastropoda</taxon>
        <taxon>Sorbeoconcha</taxon>
        <taxon>Cerithioidea</taxon>
        <taxon>Batillariidae</taxon>
        <taxon>Batillaria</taxon>
    </lineage>
</organism>
<proteinExistence type="inferred from homology"/>
<dbReference type="SMART" id="SM01114">
    <property type="entry name" value="CXC"/>
    <property type="match status" value="2"/>
</dbReference>
<feature type="region of interest" description="Disordered" evidence="4">
    <location>
        <begin position="1"/>
        <end position="22"/>
    </location>
</feature>
<dbReference type="GO" id="GO:0005634">
    <property type="term" value="C:nucleus"/>
    <property type="evidence" value="ECO:0007669"/>
    <property type="project" value="UniProtKB-SubCell"/>
</dbReference>
<feature type="compositionally biased region" description="Low complexity" evidence="4">
    <location>
        <begin position="641"/>
        <end position="658"/>
    </location>
</feature>
<keyword evidence="7" id="KW-1185">Reference proteome</keyword>
<dbReference type="AlphaFoldDB" id="A0ABD0M7S3"/>
<comment type="similarity">
    <text evidence="2">Belongs to the lin-54 family.</text>
</comment>
<keyword evidence="3" id="KW-0539">Nucleus</keyword>
<comment type="caution">
    <text evidence="6">The sequence shown here is derived from an EMBL/GenBank/DDBJ whole genome shotgun (WGS) entry which is preliminary data.</text>
</comment>
<protein>
    <recommendedName>
        <fullName evidence="5">CRC domain-containing protein</fullName>
    </recommendedName>
</protein>
<gene>
    <name evidence="6" type="ORF">BaRGS_00000702</name>
</gene>
<reference evidence="6 7" key="1">
    <citation type="journal article" date="2023" name="Sci. Data">
        <title>Genome assembly of the Korean intertidal mud-creeper Batillaria attramentaria.</title>
        <authorList>
            <person name="Patra A.K."/>
            <person name="Ho P.T."/>
            <person name="Jun S."/>
            <person name="Lee S.J."/>
            <person name="Kim Y."/>
            <person name="Won Y.J."/>
        </authorList>
    </citation>
    <scope>NUCLEOTIDE SEQUENCE [LARGE SCALE GENOMIC DNA]</scope>
    <source>
        <strain evidence="6">Wonlab-2016</strain>
    </source>
</reference>
<sequence>MPAERIGTQKEENVTANSQPASTVVVQASSGTAASTRINDTATAPNSVSLSSGSLLSQNLKPQVGRIVQQVGNSLASSAAEIIVQSPASLVTGSDGSNTKAITVTASPRGAAAVTTQMQTGVSAAMVTTDKSTLKRPLSGGASNSNVVTKVIITRNPSSSQPHAVPVQVAQLSSSAAASTSASGTVSILSQAMGSQTPTKTVTISSQGIVSPGKAVIATLPGSPTKVSIPVNKVPISPATKITMIPVSIAKSPQQRLAVAPGTPNIAVVPRTLTDLASTNSTGTTTVSKPATITMSPSKVIIKQSPNKLGQLKTQAQIAPAGQGPMTLQLPISVSGTSMQQVQVPGSKFHYVRLVSPSTQQAVTVTKPAGTSTVTKVIPATRQIAPASATSNQVKITLPVGQNVQLQSGKTGTPVGGQTVQRIILPAAPTSVPVHPAPSLSVAAPTSLAPIRPNLQSAATSLTKLPPGTTLLTPSNLPGLQGFALVPAHTMLEATGARPRKPCNCTKSQCLKLYCDCFANGEFCHNCNCTNCANNLEHEEERSRAIKSCLDRNPMAFHPKIGKGKDSDGNRRHNKGCNCKRSGCLKNYCECYEAKIMCSSFCKCIGCKNFEESSERKTLMHLADAAEVRVQQQTAAKTKLSSQISGIPSKPPSSSASGERLPFTLITADVAEATSACLLAQAEEAERLKMPPVVQERMVIEEFGRCLLQIIDSANKTKDVDGFITKLWMGQHNGKFLCDGRWFCWCKGEMGAKETSIMFAEDKVVTATELQPINSASTSQNYTRRSSFGGACRNCHI</sequence>
<dbReference type="InterPro" id="IPR005172">
    <property type="entry name" value="CRC"/>
</dbReference>
<evidence type="ECO:0000313" key="6">
    <source>
        <dbReference type="EMBL" id="KAK7507737.1"/>
    </source>
</evidence>